<feature type="transmembrane region" description="Helical" evidence="6">
    <location>
        <begin position="21"/>
        <end position="45"/>
    </location>
</feature>
<keyword evidence="2" id="KW-1003">Cell membrane</keyword>
<sequence>MLRNYLTVALRQLSRHRGYAIINIMGLTLAITCSLLIFLVVSWHFSFDRFHTKASRIYQATTILNDGNVNHFAGVPGPLAKAIRQEFAFVENTARIVTYPNTLVSTTQHGTVQKYMEAGGVAFTGPSFFKIFDFPLLLGDPNALQGPGGALLTETTARKYFGNPAAALGQTIRFKNKIDFIVKGVLRDLPGNTDVTAKVFVSDANLAQENPFTASDSSWDGFYGRCLAYVLVKPGTTPAQMQAALKQVVQKNYKPDEITRQGWAFEMIPLQDAHFFSGYREHANKKNLWTLAAIAAFILLTACVNFINLSTARALNRAREIGVRKVMGSLRRQLVGQFLLETAIITLLSVLLSVLITIILLPALNDMVKVQLSLRQLYSPAVLVFLPLLVIMVTLLAGAYPGLVMARFQPVQSLRGGISQQQVGGFSLRRVLVVLQFTISQVLIIGAVVVAWQMYYAVHADLGFQRNAVVMVNVPEQHRLQLQTLRTRLQHIPGVYKASVFFMPPASTSGNATTVQFEARPQPESWYVDEKDADDQYLSTFGLQLVAGRNFFPADSAKEFVVNEKFVKLLGIATPADVIGHQVSIDAGSGVGTIVGVVKNFYNSSFHNEIGPVVIMPNYHQYTHCAVVTDPEHIPEVLKSLSALWATEFPNAVFTYEFIDDHIARFYEQDYVILRLVEVFTAIAVFIGCLGLYGLAAFLAVNKTREIGVRKVLGAGLHQILWLFGKEFSRLLLLAFVVAAPLGWYAATRYLEQFKYHITPGPGIFLLSFAGTGLVAICTVGYLSVRAALANPVKSLASA</sequence>
<dbReference type="RefSeq" id="WP_108687634.1">
    <property type="nucleotide sequence ID" value="NZ_QCYK01000002.1"/>
</dbReference>
<organism evidence="9 10">
    <name type="scientific">Chitinophaga parva</name>
    <dbReference type="NCBI Taxonomy" id="2169414"/>
    <lineage>
        <taxon>Bacteria</taxon>
        <taxon>Pseudomonadati</taxon>
        <taxon>Bacteroidota</taxon>
        <taxon>Chitinophagia</taxon>
        <taxon>Chitinophagales</taxon>
        <taxon>Chitinophagaceae</taxon>
        <taxon>Chitinophaga</taxon>
    </lineage>
</organism>
<dbReference type="InterPro" id="IPR003838">
    <property type="entry name" value="ABC3_permease_C"/>
</dbReference>
<feature type="transmembrane region" description="Helical" evidence="6">
    <location>
        <begin position="288"/>
        <end position="309"/>
    </location>
</feature>
<evidence type="ECO:0000256" key="2">
    <source>
        <dbReference type="ARBA" id="ARBA00022475"/>
    </source>
</evidence>
<keyword evidence="4 6" id="KW-1133">Transmembrane helix</keyword>
<dbReference type="InterPro" id="IPR025857">
    <property type="entry name" value="MacB_PCD"/>
</dbReference>
<feature type="domain" description="MacB-like periplasmic core" evidence="8">
    <location>
        <begin position="439"/>
        <end position="637"/>
    </location>
</feature>
<evidence type="ECO:0000259" key="8">
    <source>
        <dbReference type="Pfam" id="PF12704"/>
    </source>
</evidence>
<proteinExistence type="predicted"/>
<evidence type="ECO:0000256" key="4">
    <source>
        <dbReference type="ARBA" id="ARBA00022989"/>
    </source>
</evidence>
<dbReference type="PANTHER" id="PTHR30572">
    <property type="entry name" value="MEMBRANE COMPONENT OF TRANSPORTER-RELATED"/>
    <property type="match status" value="1"/>
</dbReference>
<dbReference type="AlphaFoldDB" id="A0A2T7BHN5"/>
<feature type="domain" description="ABC3 transporter permease C-terminal" evidence="7">
    <location>
        <begin position="293"/>
        <end position="410"/>
    </location>
</feature>
<dbReference type="GO" id="GO:0022857">
    <property type="term" value="F:transmembrane transporter activity"/>
    <property type="evidence" value="ECO:0007669"/>
    <property type="project" value="TreeGrafter"/>
</dbReference>
<feature type="transmembrane region" description="Helical" evidence="6">
    <location>
        <begin position="334"/>
        <end position="361"/>
    </location>
</feature>
<feature type="domain" description="ABC3 transporter permease C-terminal" evidence="7">
    <location>
        <begin position="679"/>
        <end position="788"/>
    </location>
</feature>
<feature type="transmembrane region" description="Helical" evidence="6">
    <location>
        <begin position="431"/>
        <end position="455"/>
    </location>
</feature>
<accession>A0A2T7BHN5</accession>
<protein>
    <recommendedName>
        <fullName evidence="11">ABC transporter permease</fullName>
    </recommendedName>
</protein>
<gene>
    <name evidence="9" type="ORF">DCC81_16165</name>
</gene>
<evidence type="ECO:0000256" key="1">
    <source>
        <dbReference type="ARBA" id="ARBA00004651"/>
    </source>
</evidence>
<comment type="subcellular location">
    <subcellularLocation>
        <location evidence="1">Cell membrane</location>
        <topology evidence="1">Multi-pass membrane protein</topology>
    </subcellularLocation>
</comment>
<evidence type="ECO:0000313" key="9">
    <source>
        <dbReference type="EMBL" id="PUZ25795.1"/>
    </source>
</evidence>
<dbReference type="OrthoDB" id="1451596at2"/>
<evidence type="ECO:0000256" key="6">
    <source>
        <dbReference type="SAM" id="Phobius"/>
    </source>
</evidence>
<feature type="transmembrane region" description="Helical" evidence="6">
    <location>
        <begin position="763"/>
        <end position="785"/>
    </location>
</feature>
<dbReference type="PANTHER" id="PTHR30572:SF18">
    <property type="entry name" value="ABC-TYPE MACROLIDE FAMILY EXPORT SYSTEM PERMEASE COMPONENT 2"/>
    <property type="match status" value="1"/>
</dbReference>
<evidence type="ECO:0000256" key="5">
    <source>
        <dbReference type="ARBA" id="ARBA00023136"/>
    </source>
</evidence>
<name>A0A2T7BHN5_9BACT</name>
<keyword evidence="5 6" id="KW-0472">Membrane</keyword>
<dbReference type="GO" id="GO:0005886">
    <property type="term" value="C:plasma membrane"/>
    <property type="evidence" value="ECO:0007669"/>
    <property type="project" value="UniProtKB-SubCell"/>
</dbReference>
<evidence type="ECO:0000259" key="7">
    <source>
        <dbReference type="Pfam" id="PF02687"/>
    </source>
</evidence>
<feature type="domain" description="MacB-like periplasmic core" evidence="8">
    <location>
        <begin position="21"/>
        <end position="247"/>
    </location>
</feature>
<feature type="transmembrane region" description="Helical" evidence="6">
    <location>
        <begin position="381"/>
        <end position="406"/>
    </location>
</feature>
<comment type="caution">
    <text evidence="9">The sequence shown here is derived from an EMBL/GenBank/DDBJ whole genome shotgun (WGS) entry which is preliminary data.</text>
</comment>
<keyword evidence="10" id="KW-1185">Reference proteome</keyword>
<dbReference type="Proteomes" id="UP000244450">
    <property type="component" value="Unassembled WGS sequence"/>
</dbReference>
<evidence type="ECO:0000256" key="3">
    <source>
        <dbReference type="ARBA" id="ARBA00022692"/>
    </source>
</evidence>
<evidence type="ECO:0000313" key="10">
    <source>
        <dbReference type="Proteomes" id="UP000244450"/>
    </source>
</evidence>
<evidence type="ECO:0008006" key="11">
    <source>
        <dbReference type="Google" id="ProtNLM"/>
    </source>
</evidence>
<dbReference type="Pfam" id="PF12704">
    <property type="entry name" value="MacB_PCD"/>
    <property type="match status" value="2"/>
</dbReference>
<keyword evidence="3 6" id="KW-0812">Transmembrane</keyword>
<feature type="transmembrane region" description="Helical" evidence="6">
    <location>
        <begin position="679"/>
        <end position="701"/>
    </location>
</feature>
<dbReference type="InterPro" id="IPR050250">
    <property type="entry name" value="Macrolide_Exporter_MacB"/>
</dbReference>
<dbReference type="Pfam" id="PF02687">
    <property type="entry name" value="FtsX"/>
    <property type="match status" value="2"/>
</dbReference>
<reference evidence="9 10" key="1">
    <citation type="submission" date="2018-04" db="EMBL/GenBank/DDBJ databases">
        <title>Chitinophaga fuyangensis sp. nov., isolated from soil in a chemical factory.</title>
        <authorList>
            <person name="Chen K."/>
        </authorList>
    </citation>
    <scope>NUCLEOTIDE SEQUENCE [LARGE SCALE GENOMIC DNA]</scope>
    <source>
        <strain evidence="9 10">LY-1</strain>
    </source>
</reference>
<feature type="transmembrane region" description="Helical" evidence="6">
    <location>
        <begin position="731"/>
        <end position="751"/>
    </location>
</feature>
<dbReference type="EMBL" id="QCYK01000002">
    <property type="protein sequence ID" value="PUZ25795.1"/>
    <property type="molecule type" value="Genomic_DNA"/>
</dbReference>